<sequence>MPMHSDDTGDEGRDRWKDLNERGFARPCTWRPGRPCWLRDDVHLWNFVFQKAGLELKEHVWSQMMIERIRTDDPFEEDILRGALLMHFLLRRHSCVTRVDCWFEDAKVEYKLFWDALKSAASSLTHFYYQVATRYQVDHPTEPEVAANFLEKIAKNKTLKTFRVSAEMMHVKRGKSLSIFVRHHTVIEELEVDGGSIYPASGVLRAAVVSKSLKVLRVHNCHVASVDIWKMSAALNSSLLPTPSPQSADFDTPMLGVDYHVKETTPISHLETLEFFKCHGVDHNVKESFASLIGGKHSICSMTLHCSPTAHLSPGVGVLLSLTLKDCFLTDKFAVAAAKRLRSDVRLRLLDVTANEITVSGLTAMINALGAHRSPETFAFSVRPTPTPNAEDETSFLEALRNHGASSRLRVFWSNPPASYFPAGINLCALSVVSISLECCKDRLLMLGPVATSNTISTARFTSDVALGEQVTGELVEVIRRNRYIRSLDLSVCVTAHEGLSLLRALKGTTVEELELSDFIFDESCTNALCAVVSANPCINKLVITVAHTFNQEREAHRVCRALVEALKENYVLASLVVRSEKRNSANDFDLGKLMRRNMMQVHEAVQFVMGSDERRHALAFDVQKDSRVLRETVSSIYNLTEEVARSKIAEARCRLSLNYLYYTGIVSRLDDRPALGRLGINVLARVFGLASVRRVLDAM</sequence>
<organism evidence="1 2">
    <name type="scientific">Hyalomma asiaticum</name>
    <name type="common">Tick</name>
    <dbReference type="NCBI Taxonomy" id="266040"/>
    <lineage>
        <taxon>Eukaryota</taxon>
        <taxon>Metazoa</taxon>
        <taxon>Ecdysozoa</taxon>
        <taxon>Arthropoda</taxon>
        <taxon>Chelicerata</taxon>
        <taxon>Arachnida</taxon>
        <taxon>Acari</taxon>
        <taxon>Parasitiformes</taxon>
        <taxon>Ixodida</taxon>
        <taxon>Ixodoidea</taxon>
        <taxon>Ixodidae</taxon>
        <taxon>Hyalomminae</taxon>
        <taxon>Hyalomma</taxon>
    </lineage>
</organism>
<evidence type="ECO:0000313" key="2">
    <source>
        <dbReference type="Proteomes" id="UP000821845"/>
    </source>
</evidence>
<comment type="caution">
    <text evidence="1">The sequence shown here is derived from an EMBL/GenBank/DDBJ whole genome shotgun (WGS) entry which is preliminary data.</text>
</comment>
<keyword evidence="2" id="KW-1185">Reference proteome</keyword>
<dbReference type="EMBL" id="CM023489">
    <property type="protein sequence ID" value="KAH6922501.1"/>
    <property type="molecule type" value="Genomic_DNA"/>
</dbReference>
<proteinExistence type="predicted"/>
<protein>
    <submittedName>
        <fullName evidence="1">Uncharacterized protein</fullName>
    </submittedName>
</protein>
<evidence type="ECO:0000313" key="1">
    <source>
        <dbReference type="EMBL" id="KAH6922501.1"/>
    </source>
</evidence>
<gene>
    <name evidence="1" type="ORF">HPB50_015161</name>
</gene>
<accession>A0ACB7RIT9</accession>
<dbReference type="Proteomes" id="UP000821845">
    <property type="component" value="Chromosome 9"/>
</dbReference>
<name>A0ACB7RIT9_HYAAI</name>
<reference evidence="1" key="1">
    <citation type="submission" date="2020-05" db="EMBL/GenBank/DDBJ databases">
        <title>Large-scale comparative analyses of tick genomes elucidate their genetic diversity and vector capacities.</title>
        <authorList>
            <person name="Jia N."/>
            <person name="Wang J."/>
            <person name="Shi W."/>
            <person name="Du L."/>
            <person name="Sun Y."/>
            <person name="Zhan W."/>
            <person name="Jiang J."/>
            <person name="Wang Q."/>
            <person name="Zhang B."/>
            <person name="Ji P."/>
            <person name="Sakyi L.B."/>
            <person name="Cui X."/>
            <person name="Yuan T."/>
            <person name="Jiang B."/>
            <person name="Yang W."/>
            <person name="Lam T.T.-Y."/>
            <person name="Chang Q."/>
            <person name="Ding S."/>
            <person name="Wang X."/>
            <person name="Zhu J."/>
            <person name="Ruan X."/>
            <person name="Zhao L."/>
            <person name="Wei J."/>
            <person name="Que T."/>
            <person name="Du C."/>
            <person name="Cheng J."/>
            <person name="Dai P."/>
            <person name="Han X."/>
            <person name="Huang E."/>
            <person name="Gao Y."/>
            <person name="Liu J."/>
            <person name="Shao H."/>
            <person name="Ye R."/>
            <person name="Li L."/>
            <person name="Wei W."/>
            <person name="Wang X."/>
            <person name="Wang C."/>
            <person name="Yang T."/>
            <person name="Huo Q."/>
            <person name="Li W."/>
            <person name="Guo W."/>
            <person name="Chen H."/>
            <person name="Zhou L."/>
            <person name="Ni X."/>
            <person name="Tian J."/>
            <person name="Zhou Y."/>
            <person name="Sheng Y."/>
            <person name="Liu T."/>
            <person name="Pan Y."/>
            <person name="Xia L."/>
            <person name="Li J."/>
            <person name="Zhao F."/>
            <person name="Cao W."/>
        </authorList>
    </citation>
    <scope>NUCLEOTIDE SEQUENCE</scope>
    <source>
        <strain evidence="1">Hyas-2018</strain>
    </source>
</reference>